<gene>
    <name evidence="1" type="ORF">GCM10007853_25920</name>
</gene>
<protein>
    <submittedName>
        <fullName evidence="1">Uncharacterized protein</fullName>
    </submittedName>
</protein>
<proteinExistence type="predicted"/>
<keyword evidence="2" id="KW-1185">Reference proteome</keyword>
<reference evidence="1" key="2">
    <citation type="submission" date="2023-01" db="EMBL/GenBank/DDBJ databases">
        <title>Draft genome sequence of Algimonas ampicilliniresistens strain NBRC 108219.</title>
        <authorList>
            <person name="Sun Q."/>
            <person name="Mori K."/>
        </authorList>
    </citation>
    <scope>NUCLEOTIDE SEQUENCE</scope>
    <source>
        <strain evidence="1">NBRC 108219</strain>
    </source>
</reference>
<sequence>MLERRAYKDSLGANSMSEDASRLFERAGYNYLDIDPDAEPYSLLTPAELADGLFHMSLFMDVSGQWDRTAESILKTVRFVKTLESQEVHPIWVRLLRHAHAAPCADKRDALLEESIIPRKLSSKRWPRFSPALRYETLAAEIQSQAPVDAVLKTWDRFTKFFPEESVRPSALCAAALQAHMAGRAELAERLLDGLKESYPKAYELSDVPANLCARIFYLRNLFPEHSPNWNNRVDYWQSALSPFDSRQIGLRYPELRAIYHDLISDADADANRLQDIHEKWQSFLMEALDLDVLTPAADIPSDGDASLADHVIQAEGLS</sequence>
<evidence type="ECO:0000313" key="1">
    <source>
        <dbReference type="EMBL" id="GLQ24718.1"/>
    </source>
</evidence>
<reference evidence="1" key="1">
    <citation type="journal article" date="2014" name="Int. J. Syst. Evol. Microbiol.">
        <title>Complete genome of a new Firmicutes species belonging to the dominant human colonic microbiota ('Ruminococcus bicirculans') reveals two chromosomes and a selective capacity to utilize plant glucans.</title>
        <authorList>
            <consortium name="NISC Comparative Sequencing Program"/>
            <person name="Wegmann U."/>
            <person name="Louis P."/>
            <person name="Goesmann A."/>
            <person name="Henrissat B."/>
            <person name="Duncan S.H."/>
            <person name="Flint H.J."/>
        </authorList>
    </citation>
    <scope>NUCLEOTIDE SEQUENCE</scope>
    <source>
        <strain evidence="1">NBRC 108219</strain>
    </source>
</reference>
<dbReference type="EMBL" id="BSNK01000002">
    <property type="protein sequence ID" value="GLQ24718.1"/>
    <property type="molecule type" value="Genomic_DNA"/>
</dbReference>
<name>A0ABQ5VBC1_9PROT</name>
<dbReference type="Proteomes" id="UP001161391">
    <property type="component" value="Unassembled WGS sequence"/>
</dbReference>
<accession>A0ABQ5VBC1</accession>
<dbReference type="RefSeq" id="WP_284391478.1">
    <property type="nucleotide sequence ID" value="NZ_BSNK01000002.1"/>
</dbReference>
<comment type="caution">
    <text evidence="1">The sequence shown here is derived from an EMBL/GenBank/DDBJ whole genome shotgun (WGS) entry which is preliminary data.</text>
</comment>
<organism evidence="1 2">
    <name type="scientific">Algimonas ampicilliniresistens</name>
    <dbReference type="NCBI Taxonomy" id="1298735"/>
    <lineage>
        <taxon>Bacteria</taxon>
        <taxon>Pseudomonadati</taxon>
        <taxon>Pseudomonadota</taxon>
        <taxon>Alphaproteobacteria</taxon>
        <taxon>Maricaulales</taxon>
        <taxon>Robiginitomaculaceae</taxon>
        <taxon>Algimonas</taxon>
    </lineage>
</organism>
<evidence type="ECO:0000313" key="2">
    <source>
        <dbReference type="Proteomes" id="UP001161391"/>
    </source>
</evidence>